<dbReference type="GO" id="GO:0016020">
    <property type="term" value="C:membrane"/>
    <property type="evidence" value="ECO:0007669"/>
    <property type="project" value="InterPro"/>
</dbReference>
<sequence length="141" mass="15749">MALQCSRIFAQRQLSGCLFREFTRPQLRFVGARTAGSAAPLPGEDFDAKKCKIGKASISSSYHLQTTVNIHVINHTQRNRNGNGFDCNGLGSRWPVHEWTVSSHNLLFTRSSSTFIVPVFGKLGLAFPLCYHYLNGIRHLV</sequence>
<comment type="caution">
    <text evidence="1">The sequence shown here is derived from an EMBL/GenBank/DDBJ whole genome shotgun (WGS) entry which is preliminary data.</text>
</comment>
<dbReference type="AlphaFoldDB" id="A0AAD8AD34"/>
<evidence type="ECO:0000313" key="1">
    <source>
        <dbReference type="EMBL" id="KAJ9596859.1"/>
    </source>
</evidence>
<dbReference type="Proteomes" id="UP001233999">
    <property type="component" value="Unassembled WGS sequence"/>
</dbReference>
<organism evidence="1 2">
    <name type="scientific">Diploptera punctata</name>
    <name type="common">Pacific beetle cockroach</name>
    <dbReference type="NCBI Taxonomy" id="6984"/>
    <lineage>
        <taxon>Eukaryota</taxon>
        <taxon>Metazoa</taxon>
        <taxon>Ecdysozoa</taxon>
        <taxon>Arthropoda</taxon>
        <taxon>Hexapoda</taxon>
        <taxon>Insecta</taxon>
        <taxon>Pterygota</taxon>
        <taxon>Neoptera</taxon>
        <taxon>Polyneoptera</taxon>
        <taxon>Dictyoptera</taxon>
        <taxon>Blattodea</taxon>
        <taxon>Blaberoidea</taxon>
        <taxon>Blaberidae</taxon>
        <taxon>Diplopterinae</taxon>
        <taxon>Diploptera</taxon>
    </lineage>
</organism>
<evidence type="ECO:0000313" key="2">
    <source>
        <dbReference type="Proteomes" id="UP001233999"/>
    </source>
</evidence>
<keyword evidence="2" id="KW-1185">Reference proteome</keyword>
<reference evidence="1" key="1">
    <citation type="journal article" date="2023" name="IScience">
        <title>Live-bearing cockroach genome reveals convergent evolutionary mechanisms linked to viviparity in insects and beyond.</title>
        <authorList>
            <person name="Fouks B."/>
            <person name="Harrison M.C."/>
            <person name="Mikhailova A.A."/>
            <person name="Marchal E."/>
            <person name="English S."/>
            <person name="Carruthers M."/>
            <person name="Jennings E.C."/>
            <person name="Chiamaka E.L."/>
            <person name="Frigard R.A."/>
            <person name="Pippel M."/>
            <person name="Attardo G.M."/>
            <person name="Benoit J.B."/>
            <person name="Bornberg-Bauer E."/>
            <person name="Tobe S.S."/>
        </authorList>
    </citation>
    <scope>NUCLEOTIDE SEQUENCE</scope>
    <source>
        <strain evidence="1">Stay&amp;Tobe</strain>
    </source>
</reference>
<dbReference type="Gene3D" id="1.20.1300.10">
    <property type="entry name" value="Fumarate reductase/succinate dehydrogenase, transmembrane subunit"/>
    <property type="match status" value="1"/>
</dbReference>
<dbReference type="EMBL" id="JASPKZ010001957">
    <property type="protein sequence ID" value="KAJ9596859.1"/>
    <property type="molecule type" value="Genomic_DNA"/>
</dbReference>
<dbReference type="InterPro" id="IPR034804">
    <property type="entry name" value="SQR/QFR_C/D"/>
</dbReference>
<accession>A0AAD8AD34</accession>
<name>A0AAD8AD34_DIPPU</name>
<proteinExistence type="predicted"/>
<gene>
    <name evidence="1" type="ORF">L9F63_012115</name>
</gene>
<feature type="non-terminal residue" evidence="1">
    <location>
        <position position="1"/>
    </location>
</feature>
<reference evidence="1" key="2">
    <citation type="submission" date="2023-05" db="EMBL/GenBank/DDBJ databases">
        <authorList>
            <person name="Fouks B."/>
        </authorList>
    </citation>
    <scope>NUCLEOTIDE SEQUENCE</scope>
    <source>
        <strain evidence="1">Stay&amp;Tobe</strain>
        <tissue evidence="1">Testes</tissue>
    </source>
</reference>
<protein>
    <submittedName>
        <fullName evidence="1">Uncharacterized protein</fullName>
    </submittedName>
</protein>